<keyword evidence="3" id="KW-1185">Reference proteome</keyword>
<name>A0AAD3NMK8_LATJO</name>
<proteinExistence type="predicted"/>
<organism evidence="2 3">
    <name type="scientific">Lates japonicus</name>
    <name type="common">Japanese lates</name>
    <dbReference type="NCBI Taxonomy" id="270547"/>
    <lineage>
        <taxon>Eukaryota</taxon>
        <taxon>Metazoa</taxon>
        <taxon>Chordata</taxon>
        <taxon>Craniata</taxon>
        <taxon>Vertebrata</taxon>
        <taxon>Euteleostomi</taxon>
        <taxon>Actinopterygii</taxon>
        <taxon>Neopterygii</taxon>
        <taxon>Teleostei</taxon>
        <taxon>Neoteleostei</taxon>
        <taxon>Acanthomorphata</taxon>
        <taxon>Carangaria</taxon>
        <taxon>Carangaria incertae sedis</taxon>
        <taxon>Centropomidae</taxon>
        <taxon>Lates</taxon>
    </lineage>
</organism>
<dbReference type="Proteomes" id="UP001279410">
    <property type="component" value="Unassembled WGS sequence"/>
</dbReference>
<evidence type="ECO:0000313" key="3">
    <source>
        <dbReference type="Proteomes" id="UP001279410"/>
    </source>
</evidence>
<sequence length="136" mass="15063">MEENKKLDAETERASGKSGSVEETGFGLSQKDRRNKVKEGSLNRYLSVQTNDWVSSCRLAHSVTRGLAYLHTELLKGVKSVAGHPLRRHALRAREVCEVLVGMRGQVFTCVIAHSADLVFSLSDWQTMPPVGRALI</sequence>
<dbReference type="AlphaFoldDB" id="A0AAD3NMK8"/>
<evidence type="ECO:0000256" key="1">
    <source>
        <dbReference type="SAM" id="MobiDB-lite"/>
    </source>
</evidence>
<keyword evidence="2" id="KW-0675">Receptor</keyword>
<gene>
    <name evidence="2" type="ORF">AKAME5_002515900</name>
</gene>
<reference evidence="2" key="1">
    <citation type="submission" date="2022-08" db="EMBL/GenBank/DDBJ databases">
        <title>Genome sequencing of akame (Lates japonicus).</title>
        <authorList>
            <person name="Hashiguchi Y."/>
            <person name="Takahashi H."/>
        </authorList>
    </citation>
    <scope>NUCLEOTIDE SEQUENCE</scope>
    <source>
        <strain evidence="2">Kochi</strain>
    </source>
</reference>
<dbReference type="EMBL" id="BRZM01001839">
    <property type="protein sequence ID" value="GLD73834.1"/>
    <property type="molecule type" value="Genomic_DNA"/>
</dbReference>
<comment type="caution">
    <text evidence="2">The sequence shown here is derived from an EMBL/GenBank/DDBJ whole genome shotgun (WGS) entry which is preliminary data.</text>
</comment>
<feature type="region of interest" description="Disordered" evidence="1">
    <location>
        <begin position="1"/>
        <end position="35"/>
    </location>
</feature>
<accession>A0AAD3NMK8</accession>
<feature type="compositionally biased region" description="Basic and acidic residues" evidence="1">
    <location>
        <begin position="1"/>
        <end position="15"/>
    </location>
</feature>
<protein>
    <submittedName>
        <fullName evidence="2">Bone morphogenetic protein receptor type-2-like protein</fullName>
    </submittedName>
</protein>
<evidence type="ECO:0000313" key="2">
    <source>
        <dbReference type="EMBL" id="GLD73834.1"/>
    </source>
</evidence>